<keyword evidence="11" id="KW-1015">Disulfide bond</keyword>
<comment type="caution">
    <text evidence="12">The sequence shown here is derived from an EMBL/GenBank/DDBJ whole genome shotgun (WGS) entry which is preliminary data.</text>
</comment>
<comment type="function">
    <text evidence="1">Accessory subunit of the mitochondrial membrane respiratory chain NADH dehydrogenase (Complex I), that is believed not to be involved in catalysis. Complex I functions in the transfer of electrons from NADH to the respiratory chain. The immediate electron acceptor for the enzyme is believed to be ubiquinone.</text>
</comment>
<evidence type="ECO:0000256" key="8">
    <source>
        <dbReference type="ARBA" id="ARBA00022982"/>
    </source>
</evidence>
<keyword evidence="13" id="KW-1185">Reference proteome</keyword>
<dbReference type="PANTHER" id="PTHR21268">
    <property type="entry name" value="NADH DEHYDROGENASE [UBIQUINONE] IRON-SULFUR PROTEIN 5"/>
    <property type="match status" value="1"/>
</dbReference>
<name>A0AAV6VSW1_9ARAC</name>
<evidence type="ECO:0000256" key="10">
    <source>
        <dbReference type="ARBA" id="ARBA00023136"/>
    </source>
</evidence>
<sequence length="76" mass="9211">MDCTDVYGKKGLMQQCLSEYQDLMECMFHKKQLARVEAMKKERMRQYMAGERSKKDFYAKDPLLDSYYETYQRTID</sequence>
<dbReference type="PANTHER" id="PTHR21268:SF2">
    <property type="entry name" value="NADH DEHYDROGENASE [UBIQUINONE] IRON-SULFUR PROTEIN 5"/>
    <property type="match status" value="1"/>
</dbReference>
<keyword evidence="6" id="KW-0679">Respiratory chain</keyword>
<dbReference type="Proteomes" id="UP000827092">
    <property type="component" value="Unassembled WGS sequence"/>
</dbReference>
<dbReference type="EMBL" id="JAFNEN010000034">
    <property type="protein sequence ID" value="KAG8198902.1"/>
    <property type="molecule type" value="Genomic_DNA"/>
</dbReference>
<keyword evidence="10" id="KW-0472">Membrane</keyword>
<organism evidence="12 13">
    <name type="scientific">Oedothorax gibbosus</name>
    <dbReference type="NCBI Taxonomy" id="931172"/>
    <lineage>
        <taxon>Eukaryota</taxon>
        <taxon>Metazoa</taxon>
        <taxon>Ecdysozoa</taxon>
        <taxon>Arthropoda</taxon>
        <taxon>Chelicerata</taxon>
        <taxon>Arachnida</taxon>
        <taxon>Araneae</taxon>
        <taxon>Araneomorphae</taxon>
        <taxon>Entelegynae</taxon>
        <taxon>Araneoidea</taxon>
        <taxon>Linyphiidae</taxon>
        <taxon>Erigoninae</taxon>
        <taxon>Oedothorax</taxon>
    </lineage>
</organism>
<evidence type="ECO:0000256" key="4">
    <source>
        <dbReference type="ARBA" id="ARBA00007372"/>
    </source>
</evidence>
<dbReference type="InterPro" id="IPR019342">
    <property type="entry name" value="NADH_UbQ_OxRdtase_FeS-su5"/>
</dbReference>
<evidence type="ECO:0000256" key="5">
    <source>
        <dbReference type="ARBA" id="ARBA00022448"/>
    </source>
</evidence>
<evidence type="ECO:0000256" key="6">
    <source>
        <dbReference type="ARBA" id="ARBA00022660"/>
    </source>
</evidence>
<evidence type="ECO:0000256" key="9">
    <source>
        <dbReference type="ARBA" id="ARBA00023128"/>
    </source>
</evidence>
<dbReference type="GO" id="GO:0005758">
    <property type="term" value="C:mitochondrial intermembrane space"/>
    <property type="evidence" value="ECO:0007669"/>
    <property type="project" value="UniProtKB-SubCell"/>
</dbReference>
<keyword evidence="9" id="KW-0496">Mitochondrion</keyword>
<keyword evidence="5" id="KW-0813">Transport</keyword>
<evidence type="ECO:0000256" key="7">
    <source>
        <dbReference type="ARBA" id="ARBA00022792"/>
    </source>
</evidence>
<evidence type="ECO:0000313" key="13">
    <source>
        <dbReference type="Proteomes" id="UP000827092"/>
    </source>
</evidence>
<gene>
    <name evidence="12" type="ORF">JTE90_015114</name>
</gene>
<dbReference type="Pfam" id="PF10200">
    <property type="entry name" value="Ndufs5"/>
    <property type="match status" value="1"/>
</dbReference>
<reference evidence="12 13" key="1">
    <citation type="journal article" date="2022" name="Nat. Ecol. Evol.">
        <title>A masculinizing supergene underlies an exaggerated male reproductive morph in a spider.</title>
        <authorList>
            <person name="Hendrickx F."/>
            <person name="De Corte Z."/>
            <person name="Sonet G."/>
            <person name="Van Belleghem S.M."/>
            <person name="Kostlbacher S."/>
            <person name="Vangestel C."/>
        </authorList>
    </citation>
    <scope>NUCLEOTIDE SEQUENCE [LARGE SCALE GENOMIC DNA]</scope>
    <source>
        <strain evidence="12">W744_W776</strain>
    </source>
</reference>
<evidence type="ECO:0000256" key="3">
    <source>
        <dbReference type="ARBA" id="ARBA00004637"/>
    </source>
</evidence>
<proteinExistence type="inferred from homology"/>
<keyword evidence="8" id="KW-0249">Electron transport</keyword>
<protein>
    <recommendedName>
        <fullName evidence="14">Complex I-15 kDa</fullName>
    </recommendedName>
</protein>
<dbReference type="GO" id="GO:0005743">
    <property type="term" value="C:mitochondrial inner membrane"/>
    <property type="evidence" value="ECO:0007669"/>
    <property type="project" value="UniProtKB-SubCell"/>
</dbReference>
<evidence type="ECO:0000256" key="11">
    <source>
        <dbReference type="ARBA" id="ARBA00023157"/>
    </source>
</evidence>
<dbReference type="AlphaFoldDB" id="A0AAV6VSW1"/>
<evidence type="ECO:0000256" key="2">
    <source>
        <dbReference type="ARBA" id="ARBA00004569"/>
    </source>
</evidence>
<comment type="subcellular location">
    <subcellularLocation>
        <location evidence="3">Mitochondrion inner membrane</location>
        <topology evidence="3">Peripheral membrane protein</topology>
    </subcellularLocation>
    <subcellularLocation>
        <location evidence="2">Mitochondrion intermembrane space</location>
    </subcellularLocation>
</comment>
<comment type="similarity">
    <text evidence="4">Belongs to the complex I NDUFS5 subunit family.</text>
</comment>
<evidence type="ECO:0008006" key="14">
    <source>
        <dbReference type="Google" id="ProtNLM"/>
    </source>
</evidence>
<evidence type="ECO:0000256" key="1">
    <source>
        <dbReference type="ARBA" id="ARBA00003195"/>
    </source>
</evidence>
<keyword evidence="7" id="KW-0999">Mitochondrion inner membrane</keyword>
<accession>A0AAV6VSW1</accession>
<evidence type="ECO:0000313" key="12">
    <source>
        <dbReference type="EMBL" id="KAG8198902.1"/>
    </source>
</evidence>